<evidence type="ECO:0000259" key="1">
    <source>
        <dbReference type="Pfam" id="PF04422"/>
    </source>
</evidence>
<dbReference type="InterPro" id="IPR007516">
    <property type="entry name" value="Co_F420_Hydgase/DH_bsu_N"/>
</dbReference>
<feature type="domain" description="Coenzyme F420 hydrogenase/dehydrogenase beta subunit C-terminal" evidence="2">
    <location>
        <begin position="61"/>
        <end position="226"/>
    </location>
</feature>
<dbReference type="InterPro" id="IPR045220">
    <property type="entry name" value="FRHB/FDHB/HCAR-like"/>
</dbReference>
<gene>
    <name evidence="3" type="ORF">PPAR1163_LOCUS13813</name>
</gene>
<evidence type="ECO:0000313" key="3">
    <source>
        <dbReference type="EMBL" id="CAD9255443.1"/>
    </source>
</evidence>
<dbReference type="Pfam" id="PF04422">
    <property type="entry name" value="FrhB_FdhB_N"/>
    <property type="match status" value="1"/>
</dbReference>
<evidence type="ECO:0008006" key="4">
    <source>
        <dbReference type="Google" id="ProtNLM"/>
    </source>
</evidence>
<proteinExistence type="predicted"/>
<reference evidence="3" key="1">
    <citation type="submission" date="2021-01" db="EMBL/GenBank/DDBJ databases">
        <authorList>
            <person name="Corre E."/>
            <person name="Pelletier E."/>
            <person name="Niang G."/>
            <person name="Scheremetjew M."/>
            <person name="Finn R."/>
            <person name="Kale V."/>
            <person name="Holt S."/>
            <person name="Cochrane G."/>
            <person name="Meng A."/>
            <person name="Brown T."/>
            <person name="Cohen L."/>
        </authorList>
    </citation>
    <scope>NUCLEOTIDE SEQUENCE</scope>
    <source>
        <strain evidence="3">CCMP2877</strain>
    </source>
</reference>
<sequence>MLLDGVVDAVVVTAAKEDDDLAPAPLLARTPEEVLRGRGVKPSLSPALSILDEVAADASIKRLLFCGVGCSVQALRSLNGGDPEAALGLEAGGLFVMGTHCVDNSPTVEANRGFLQALGERPAEGAAARYEFMADFQVHVDRADGTTSKSPYMVLPGTVAKASIAPSCLTCFDYVNGAADLVVGYMGAPLNRGESMRNALLQVTVRNPKGAAMLGRAERAGTVVIEADSRVAPLPTSGDRGKTAKATTQADSIVLEMLGEAVRDKGMPRPLAKVLAFVLRRVAPKGLEFAKYSIEYHFLRNDLASRDAWGTKRALSQMPAYAKAIVAQHDEWMDELRERIAAKRD</sequence>
<evidence type="ECO:0000259" key="2">
    <source>
        <dbReference type="Pfam" id="PF04432"/>
    </source>
</evidence>
<organism evidence="3">
    <name type="scientific">Phaeomonas parva</name>
    <dbReference type="NCBI Taxonomy" id="124430"/>
    <lineage>
        <taxon>Eukaryota</taxon>
        <taxon>Sar</taxon>
        <taxon>Stramenopiles</taxon>
        <taxon>Ochrophyta</taxon>
        <taxon>Pinguiophyceae</taxon>
        <taxon>Pinguiochrysidales</taxon>
        <taxon>Pinguiochrysidaceae</taxon>
        <taxon>Phaeomonas</taxon>
    </lineage>
</organism>
<feature type="domain" description="Coenzyme F420 hydrogenase/dehydrogenase beta subunit N-terminal" evidence="1">
    <location>
        <begin position="2"/>
        <end position="51"/>
    </location>
</feature>
<dbReference type="GO" id="GO:0052592">
    <property type="term" value="F:oxidoreductase activity, acting on CH or CH2 groups, with an iron-sulfur protein as acceptor"/>
    <property type="evidence" value="ECO:0007669"/>
    <property type="project" value="TreeGrafter"/>
</dbReference>
<protein>
    <recommendedName>
        <fullName evidence="4">Coenzyme F420 hydrogenase/dehydrogenase beta subunit C-terminal domain-containing protein</fullName>
    </recommendedName>
</protein>
<dbReference type="AlphaFoldDB" id="A0A7S1U3T6"/>
<dbReference type="PANTHER" id="PTHR31332">
    <property type="entry name" value="7-HYDROXYMETHYL CHLOROPHYLL A REDUCTASE, CHLOROPLASTIC"/>
    <property type="match status" value="1"/>
</dbReference>
<dbReference type="EMBL" id="HBGJ01021288">
    <property type="protein sequence ID" value="CAD9255443.1"/>
    <property type="molecule type" value="Transcribed_RNA"/>
</dbReference>
<dbReference type="Pfam" id="PF04432">
    <property type="entry name" value="FrhB_FdhB_C"/>
    <property type="match status" value="1"/>
</dbReference>
<name>A0A7S1U3T6_9STRA</name>
<dbReference type="PANTHER" id="PTHR31332:SF0">
    <property type="entry name" value="7-HYDROXYMETHYL CHLOROPHYLL A REDUCTASE, CHLOROPLASTIC"/>
    <property type="match status" value="1"/>
</dbReference>
<accession>A0A7S1U3T6</accession>
<dbReference type="InterPro" id="IPR007525">
    <property type="entry name" value="FrhB_FdhB_C"/>
</dbReference>